<name>A0A5C3NWZ5_9APHY</name>
<organism evidence="2 3">
    <name type="scientific">Polyporus arcularius HHB13444</name>
    <dbReference type="NCBI Taxonomy" id="1314778"/>
    <lineage>
        <taxon>Eukaryota</taxon>
        <taxon>Fungi</taxon>
        <taxon>Dikarya</taxon>
        <taxon>Basidiomycota</taxon>
        <taxon>Agaricomycotina</taxon>
        <taxon>Agaricomycetes</taxon>
        <taxon>Polyporales</taxon>
        <taxon>Polyporaceae</taxon>
        <taxon>Polyporus</taxon>
    </lineage>
</organism>
<feature type="transmembrane region" description="Helical" evidence="1">
    <location>
        <begin position="54"/>
        <end position="73"/>
    </location>
</feature>
<evidence type="ECO:0000313" key="3">
    <source>
        <dbReference type="Proteomes" id="UP000308197"/>
    </source>
</evidence>
<dbReference type="EMBL" id="ML211752">
    <property type="protein sequence ID" value="TFK80540.1"/>
    <property type="molecule type" value="Genomic_DNA"/>
</dbReference>
<accession>A0A5C3NWZ5</accession>
<protein>
    <submittedName>
        <fullName evidence="2">Uncharacterized protein</fullName>
    </submittedName>
</protein>
<gene>
    <name evidence="2" type="ORF">K466DRAFT_374867</name>
</gene>
<keyword evidence="1" id="KW-1133">Transmembrane helix</keyword>
<evidence type="ECO:0000313" key="2">
    <source>
        <dbReference type="EMBL" id="TFK80540.1"/>
    </source>
</evidence>
<keyword evidence="1" id="KW-0472">Membrane</keyword>
<dbReference type="Proteomes" id="UP000308197">
    <property type="component" value="Unassembled WGS sequence"/>
</dbReference>
<keyword evidence="1" id="KW-0812">Transmembrane</keyword>
<keyword evidence="3" id="KW-1185">Reference proteome</keyword>
<feature type="transmembrane region" description="Helical" evidence="1">
    <location>
        <begin position="85"/>
        <end position="101"/>
    </location>
</feature>
<dbReference type="AlphaFoldDB" id="A0A5C3NWZ5"/>
<evidence type="ECO:0000256" key="1">
    <source>
        <dbReference type="SAM" id="Phobius"/>
    </source>
</evidence>
<sequence>MCSRIPWSWNPIAVSIPWQLDSRKLKRTTFAYRTHVVDDIRAHMTNMKPSSCSLTAHLVVAMSAAAFVMPYAAASAMAAARINPRSAPAVLTTTIFFVGAARRRGRNTATLWTTPDSSTVPGALRASTSLHYNHRCFSWPRGYSELRR</sequence>
<proteinExistence type="predicted"/>
<dbReference type="InParanoid" id="A0A5C3NWZ5"/>
<reference evidence="2 3" key="1">
    <citation type="journal article" date="2019" name="Nat. Ecol. Evol.">
        <title>Megaphylogeny resolves global patterns of mushroom evolution.</title>
        <authorList>
            <person name="Varga T."/>
            <person name="Krizsan K."/>
            <person name="Foldi C."/>
            <person name="Dima B."/>
            <person name="Sanchez-Garcia M."/>
            <person name="Sanchez-Ramirez S."/>
            <person name="Szollosi G.J."/>
            <person name="Szarkandi J.G."/>
            <person name="Papp V."/>
            <person name="Albert L."/>
            <person name="Andreopoulos W."/>
            <person name="Angelini C."/>
            <person name="Antonin V."/>
            <person name="Barry K.W."/>
            <person name="Bougher N.L."/>
            <person name="Buchanan P."/>
            <person name="Buyck B."/>
            <person name="Bense V."/>
            <person name="Catcheside P."/>
            <person name="Chovatia M."/>
            <person name="Cooper J."/>
            <person name="Damon W."/>
            <person name="Desjardin D."/>
            <person name="Finy P."/>
            <person name="Geml J."/>
            <person name="Haridas S."/>
            <person name="Hughes K."/>
            <person name="Justo A."/>
            <person name="Karasinski D."/>
            <person name="Kautmanova I."/>
            <person name="Kiss B."/>
            <person name="Kocsube S."/>
            <person name="Kotiranta H."/>
            <person name="LaButti K.M."/>
            <person name="Lechner B.E."/>
            <person name="Liimatainen K."/>
            <person name="Lipzen A."/>
            <person name="Lukacs Z."/>
            <person name="Mihaltcheva S."/>
            <person name="Morgado L.N."/>
            <person name="Niskanen T."/>
            <person name="Noordeloos M.E."/>
            <person name="Ohm R.A."/>
            <person name="Ortiz-Santana B."/>
            <person name="Ovrebo C."/>
            <person name="Racz N."/>
            <person name="Riley R."/>
            <person name="Savchenko A."/>
            <person name="Shiryaev A."/>
            <person name="Soop K."/>
            <person name="Spirin V."/>
            <person name="Szebenyi C."/>
            <person name="Tomsovsky M."/>
            <person name="Tulloss R.E."/>
            <person name="Uehling J."/>
            <person name="Grigoriev I.V."/>
            <person name="Vagvolgyi C."/>
            <person name="Papp T."/>
            <person name="Martin F.M."/>
            <person name="Miettinen O."/>
            <person name="Hibbett D.S."/>
            <person name="Nagy L.G."/>
        </authorList>
    </citation>
    <scope>NUCLEOTIDE SEQUENCE [LARGE SCALE GENOMIC DNA]</scope>
    <source>
        <strain evidence="2 3">HHB13444</strain>
    </source>
</reference>